<feature type="region of interest" description="Disordered" evidence="1">
    <location>
        <begin position="151"/>
        <end position="177"/>
    </location>
</feature>
<dbReference type="Proteomes" id="UP001630127">
    <property type="component" value="Unassembled WGS sequence"/>
</dbReference>
<gene>
    <name evidence="3" type="ORF">ACH5RR_041213</name>
</gene>
<protein>
    <recommendedName>
        <fullName evidence="2">EDR1/CTR1/ARMC3-like peptidase-like domain-containing protein</fullName>
    </recommendedName>
</protein>
<proteinExistence type="predicted"/>
<evidence type="ECO:0000256" key="1">
    <source>
        <dbReference type="SAM" id="MobiDB-lite"/>
    </source>
</evidence>
<keyword evidence="4" id="KW-1185">Reference proteome</keyword>
<dbReference type="EMBL" id="JBJUIK010000017">
    <property type="protein sequence ID" value="KAL3498481.1"/>
    <property type="molecule type" value="Genomic_DNA"/>
</dbReference>
<evidence type="ECO:0000313" key="4">
    <source>
        <dbReference type="Proteomes" id="UP001630127"/>
    </source>
</evidence>
<comment type="caution">
    <text evidence="3">The sequence shown here is derived from an EMBL/GenBank/DDBJ whole genome shotgun (WGS) entry which is preliminary data.</text>
</comment>
<reference evidence="3 4" key="1">
    <citation type="submission" date="2024-11" db="EMBL/GenBank/DDBJ databases">
        <title>A near-complete genome assembly of Cinchona calisaya.</title>
        <authorList>
            <person name="Lian D.C."/>
            <person name="Zhao X.W."/>
            <person name="Wei L."/>
        </authorList>
    </citation>
    <scope>NUCLEOTIDE SEQUENCE [LARGE SCALE GENOMIC DNA]</scope>
    <source>
        <tissue evidence="3">Nenye</tissue>
    </source>
</reference>
<name>A0ABD2XUU1_9GENT</name>
<organism evidence="3 4">
    <name type="scientific">Cinchona calisaya</name>
    <dbReference type="NCBI Taxonomy" id="153742"/>
    <lineage>
        <taxon>Eukaryota</taxon>
        <taxon>Viridiplantae</taxon>
        <taxon>Streptophyta</taxon>
        <taxon>Embryophyta</taxon>
        <taxon>Tracheophyta</taxon>
        <taxon>Spermatophyta</taxon>
        <taxon>Magnoliopsida</taxon>
        <taxon>eudicotyledons</taxon>
        <taxon>Gunneridae</taxon>
        <taxon>Pentapetalae</taxon>
        <taxon>asterids</taxon>
        <taxon>lamiids</taxon>
        <taxon>Gentianales</taxon>
        <taxon>Rubiaceae</taxon>
        <taxon>Cinchonoideae</taxon>
        <taxon>Cinchoneae</taxon>
        <taxon>Cinchona</taxon>
    </lineage>
</organism>
<dbReference type="InterPro" id="IPR055164">
    <property type="entry name" value="EDR1/CTR1/ARMC3-like_pept-like"/>
</dbReference>
<evidence type="ECO:0000259" key="2">
    <source>
        <dbReference type="Pfam" id="PF14381"/>
    </source>
</evidence>
<evidence type="ECO:0000313" key="3">
    <source>
        <dbReference type="EMBL" id="KAL3498481.1"/>
    </source>
</evidence>
<feature type="compositionally biased region" description="Polar residues" evidence="1">
    <location>
        <begin position="153"/>
        <end position="167"/>
    </location>
</feature>
<sequence length="187" mass="20567">MSYNVVNYNERFYDVYGINSNLVANGKVPSLVDLESIPVLDSIDYEVILDNRAADMELRKLEEKVHLISTEHQAPRVGALLSFFADIVVNKMGGPVNDAEEMARRVVHCFLLNSLNQSPDNIGEQEVIGKKLSGDVPCSMKLNTSVKVLPAQKQGQLSTSSNESSPPGNLFSKPMDSGYVLVRGRPD</sequence>
<dbReference type="Pfam" id="PF14381">
    <property type="entry name" value="EDR1_CTR1_ARMC3_pept"/>
    <property type="match status" value="1"/>
</dbReference>
<dbReference type="AlphaFoldDB" id="A0ABD2XUU1"/>
<feature type="domain" description="EDR1/CTR1/ARMC3-like peptidase-like" evidence="2">
    <location>
        <begin position="4"/>
        <end position="109"/>
    </location>
</feature>
<accession>A0ABD2XUU1</accession>